<keyword evidence="3" id="KW-1185">Reference proteome</keyword>
<dbReference type="RefSeq" id="XP_018389443.1">
    <property type="nucleotide sequence ID" value="XM_018532589.1"/>
</dbReference>
<dbReference type="EMBL" id="KV441472">
    <property type="protein sequence ID" value="OAG24022.1"/>
    <property type="molecule type" value="Genomic_DNA"/>
</dbReference>
<evidence type="ECO:0000313" key="3">
    <source>
        <dbReference type="Proteomes" id="UP000077248"/>
    </source>
</evidence>
<keyword evidence="1" id="KW-0472">Membrane</keyword>
<dbReference type="VEuPathDB" id="FungiDB:CC77DRAFT_643204"/>
<gene>
    <name evidence="2" type="ORF">CC77DRAFT_643204</name>
</gene>
<reference evidence="2 3" key="1">
    <citation type="submission" date="2016-05" db="EMBL/GenBank/DDBJ databases">
        <title>Comparative analysis of secretome profiles of manganese(II)-oxidizing ascomycete fungi.</title>
        <authorList>
            <consortium name="DOE Joint Genome Institute"/>
            <person name="Zeiner C.A."/>
            <person name="Purvine S.O."/>
            <person name="Zink E.M."/>
            <person name="Wu S."/>
            <person name="Pasa-Tolic L."/>
            <person name="Chaput D.L."/>
            <person name="Haridas S."/>
            <person name="Grigoriev I.V."/>
            <person name="Santelli C.M."/>
            <person name="Hansel C.M."/>
        </authorList>
    </citation>
    <scope>NUCLEOTIDE SEQUENCE [LARGE SCALE GENOMIC DNA]</scope>
    <source>
        <strain evidence="2 3">SRC1lrK2f</strain>
    </source>
</reference>
<name>A0A177DYG3_ALTAL</name>
<dbReference type="Proteomes" id="UP000077248">
    <property type="component" value="Unassembled WGS sequence"/>
</dbReference>
<protein>
    <submittedName>
        <fullName evidence="2">Uncharacterized protein</fullName>
    </submittedName>
</protein>
<sequence length="60" mass="7220">MGRRSRCNTLECYDCLCIFYCFPLYSVFFKLMVKHSLLHHQVSYFHNVITNLRTSIILNE</sequence>
<evidence type="ECO:0000313" key="2">
    <source>
        <dbReference type="EMBL" id="OAG24022.1"/>
    </source>
</evidence>
<proteinExistence type="predicted"/>
<keyword evidence="1" id="KW-0812">Transmembrane</keyword>
<keyword evidence="1" id="KW-1133">Transmembrane helix</keyword>
<dbReference type="AlphaFoldDB" id="A0A177DYG3"/>
<feature type="transmembrane region" description="Helical" evidence="1">
    <location>
        <begin position="12"/>
        <end position="33"/>
    </location>
</feature>
<evidence type="ECO:0000256" key="1">
    <source>
        <dbReference type="SAM" id="Phobius"/>
    </source>
</evidence>
<dbReference type="KEGG" id="aalt:CC77DRAFT_643204"/>
<dbReference type="GeneID" id="29118183"/>
<organism evidence="2 3">
    <name type="scientific">Alternaria alternata</name>
    <name type="common">Alternaria rot fungus</name>
    <name type="synonym">Torula alternata</name>
    <dbReference type="NCBI Taxonomy" id="5599"/>
    <lineage>
        <taxon>Eukaryota</taxon>
        <taxon>Fungi</taxon>
        <taxon>Dikarya</taxon>
        <taxon>Ascomycota</taxon>
        <taxon>Pezizomycotina</taxon>
        <taxon>Dothideomycetes</taxon>
        <taxon>Pleosporomycetidae</taxon>
        <taxon>Pleosporales</taxon>
        <taxon>Pleosporineae</taxon>
        <taxon>Pleosporaceae</taxon>
        <taxon>Alternaria</taxon>
        <taxon>Alternaria sect. Alternaria</taxon>
        <taxon>Alternaria alternata complex</taxon>
    </lineage>
</organism>
<accession>A0A177DYG3</accession>